<proteinExistence type="predicted"/>
<geneLocation type="plasmid" evidence="1">
    <name>pNMX12-1_119</name>
</geneLocation>
<keyword evidence="1" id="KW-0614">Plasmid</keyword>
<name>A0AAU8CHM8_9EURY</name>
<evidence type="ECO:0000313" key="1">
    <source>
        <dbReference type="EMBL" id="XCF18368.1"/>
    </source>
</evidence>
<dbReference type="RefSeq" id="WP_285255079.1">
    <property type="nucleotide sequence ID" value="NZ_CP159206.1"/>
</dbReference>
<protein>
    <submittedName>
        <fullName evidence="1">Uncharacterized protein</fullName>
    </submittedName>
</protein>
<sequence length="40" mass="4440">MEIKAANGELELSFVTDGGREVTVEFQGDAREAIEDRLNE</sequence>
<reference evidence="1" key="1">
    <citation type="submission" date="2024-06" db="EMBL/GenBank/DDBJ databases">
        <title>Genome Sequence of an extremely halophilic archaeon isolated from Permian era halite, Salado Formation, Carlsbad, New Mexico: Halobacterium sp. strain NMX12-1.</title>
        <authorList>
            <person name="Sotoa L."/>
            <person name="DasSarma P."/>
            <person name="Anton B.P."/>
            <person name="Vincze T."/>
            <person name="Verma I."/>
            <person name="Eralp B."/>
            <person name="Powers D.W."/>
            <person name="Dozier B.L."/>
            <person name="Roberts R.J."/>
            <person name="DasSarma S."/>
        </authorList>
    </citation>
    <scope>NUCLEOTIDE SEQUENCE</scope>
    <source>
        <strain evidence="1">NMX12-1</strain>
        <plasmid evidence="1">pNMX12-1_119</plasmid>
    </source>
</reference>
<dbReference type="GeneID" id="91110883"/>
<dbReference type="AlphaFoldDB" id="A0AAU8CHM8"/>
<dbReference type="EMBL" id="CP159206">
    <property type="protein sequence ID" value="XCF18368.1"/>
    <property type="molecule type" value="Genomic_DNA"/>
</dbReference>
<accession>A0AAU8CHM8</accession>
<dbReference type="KEGG" id="hanx:ABSL23_17000"/>
<organism evidence="1">
    <name type="scientific">Halobacterium sp. NMX12-1</name>
    <dbReference type="NCBI Taxonomy" id="3166650"/>
    <lineage>
        <taxon>Archaea</taxon>
        <taxon>Methanobacteriati</taxon>
        <taxon>Methanobacteriota</taxon>
        <taxon>Stenosarchaea group</taxon>
        <taxon>Halobacteria</taxon>
        <taxon>Halobacteriales</taxon>
        <taxon>Halobacteriaceae</taxon>
        <taxon>Halobacterium</taxon>
    </lineage>
</organism>
<gene>
    <name evidence="1" type="ORF">ABSL23_17000</name>
</gene>